<protein>
    <submittedName>
        <fullName evidence="2">Uncharacterized protein</fullName>
    </submittedName>
</protein>
<comment type="caution">
    <text evidence="2">The sequence shown here is derived from an EMBL/GenBank/DDBJ whole genome shotgun (WGS) entry which is preliminary data.</text>
</comment>
<feature type="region of interest" description="Disordered" evidence="1">
    <location>
        <begin position="59"/>
        <end position="79"/>
    </location>
</feature>
<reference evidence="2 3" key="1">
    <citation type="submission" date="2019-05" db="EMBL/GenBank/DDBJ databases">
        <title>Another draft genome of Portunus trituberculatus and its Hox gene families provides insights of decapod evolution.</title>
        <authorList>
            <person name="Jeong J.-H."/>
            <person name="Song I."/>
            <person name="Kim S."/>
            <person name="Choi T."/>
            <person name="Kim D."/>
            <person name="Ryu S."/>
            <person name="Kim W."/>
        </authorList>
    </citation>
    <scope>NUCLEOTIDE SEQUENCE [LARGE SCALE GENOMIC DNA]</scope>
    <source>
        <tissue evidence="2">Muscle</tissue>
    </source>
</reference>
<dbReference type="Proteomes" id="UP000324222">
    <property type="component" value="Unassembled WGS sequence"/>
</dbReference>
<evidence type="ECO:0000313" key="3">
    <source>
        <dbReference type="Proteomes" id="UP000324222"/>
    </source>
</evidence>
<keyword evidence="3" id="KW-1185">Reference proteome</keyword>
<evidence type="ECO:0000313" key="2">
    <source>
        <dbReference type="EMBL" id="MPC93487.1"/>
    </source>
</evidence>
<organism evidence="2 3">
    <name type="scientific">Portunus trituberculatus</name>
    <name type="common">Swimming crab</name>
    <name type="synonym">Neptunus trituberculatus</name>
    <dbReference type="NCBI Taxonomy" id="210409"/>
    <lineage>
        <taxon>Eukaryota</taxon>
        <taxon>Metazoa</taxon>
        <taxon>Ecdysozoa</taxon>
        <taxon>Arthropoda</taxon>
        <taxon>Crustacea</taxon>
        <taxon>Multicrustacea</taxon>
        <taxon>Malacostraca</taxon>
        <taxon>Eumalacostraca</taxon>
        <taxon>Eucarida</taxon>
        <taxon>Decapoda</taxon>
        <taxon>Pleocyemata</taxon>
        <taxon>Brachyura</taxon>
        <taxon>Eubrachyura</taxon>
        <taxon>Portunoidea</taxon>
        <taxon>Portunidae</taxon>
        <taxon>Portuninae</taxon>
        <taxon>Portunus</taxon>
    </lineage>
</organism>
<feature type="compositionally biased region" description="Acidic residues" evidence="1">
    <location>
        <begin position="64"/>
        <end position="79"/>
    </location>
</feature>
<gene>
    <name evidence="2" type="ORF">E2C01_088615</name>
</gene>
<evidence type="ECO:0000256" key="1">
    <source>
        <dbReference type="SAM" id="MobiDB-lite"/>
    </source>
</evidence>
<dbReference type="EMBL" id="VSRR010095020">
    <property type="protein sequence ID" value="MPC93487.1"/>
    <property type="molecule type" value="Genomic_DNA"/>
</dbReference>
<sequence>MVRPRCDITKRRPDCEMRPISIRLFGWGGRRWQDTAEHSRDLHAVGGCLRDQGEAGFLRRRDREEEEDEDDEDEGYKEE</sequence>
<proteinExistence type="predicted"/>
<dbReference type="AlphaFoldDB" id="A0A5B7JJV6"/>
<name>A0A5B7JJV6_PORTR</name>
<accession>A0A5B7JJV6</accession>